<dbReference type="Gene3D" id="1.25.10.20">
    <property type="entry name" value="Vitellinogen, superhelical"/>
    <property type="match status" value="1"/>
</dbReference>
<dbReference type="FunFam" id="2.30.230.10:FF:000002">
    <property type="entry name" value="Vitellogenin 7"/>
    <property type="match status" value="1"/>
</dbReference>
<dbReference type="SMART" id="SM00638">
    <property type="entry name" value="LPD_N"/>
    <property type="match status" value="1"/>
</dbReference>
<comment type="function">
    <text evidence="6">Precursor of the major egg-yolk proteins that are sources of nutrients during early development of oviparous organisms.</text>
</comment>
<reference evidence="12 13" key="1">
    <citation type="journal article" date="2014" name="Nat. Genet.">
        <title>Whole-genome sequence of a flatfish provides insights into ZW sex chromosome evolution and adaptation to a benthic lifestyle.</title>
        <authorList>
            <person name="Chen S."/>
            <person name="Zhang G."/>
            <person name="Shao C."/>
            <person name="Huang Q."/>
            <person name="Liu G."/>
            <person name="Zhang P."/>
            <person name="Song W."/>
            <person name="An N."/>
            <person name="Chalopin D."/>
            <person name="Volff J.N."/>
            <person name="Hong Y."/>
            <person name="Li Q."/>
            <person name="Sha Z."/>
            <person name="Zhou H."/>
            <person name="Xie M."/>
            <person name="Yu Q."/>
            <person name="Liu Y."/>
            <person name="Xiang H."/>
            <person name="Wang N."/>
            <person name="Wu K."/>
            <person name="Yang C."/>
            <person name="Zhou Q."/>
            <person name="Liao X."/>
            <person name="Yang L."/>
            <person name="Hu Q."/>
            <person name="Zhang J."/>
            <person name="Meng L."/>
            <person name="Jin L."/>
            <person name="Tian Y."/>
            <person name="Lian J."/>
            <person name="Yang J."/>
            <person name="Miao G."/>
            <person name="Liu S."/>
            <person name="Liang Z."/>
            <person name="Yan F."/>
            <person name="Li Y."/>
            <person name="Sun B."/>
            <person name="Zhang H."/>
            <person name="Zhang J."/>
            <person name="Zhu Y."/>
            <person name="Du M."/>
            <person name="Zhao Y."/>
            <person name="Schartl M."/>
            <person name="Tang Q."/>
            <person name="Wang J."/>
        </authorList>
    </citation>
    <scope>NUCLEOTIDE SEQUENCE</scope>
</reference>
<evidence type="ECO:0000256" key="7">
    <source>
        <dbReference type="PROSITE-ProRule" id="PRU00557"/>
    </source>
</evidence>
<protein>
    <submittedName>
        <fullName evidence="12">Uncharacterized protein</fullName>
    </submittedName>
</protein>
<keyword evidence="3" id="KW-0758">Storage protein</keyword>
<evidence type="ECO:0000256" key="2">
    <source>
        <dbReference type="ARBA" id="ARBA00022729"/>
    </source>
</evidence>
<keyword evidence="5" id="KW-0325">Glycoprotein</keyword>
<dbReference type="GO" id="GO:0071391">
    <property type="term" value="P:cellular response to estrogen stimulus"/>
    <property type="evidence" value="ECO:0007669"/>
    <property type="project" value="TreeGrafter"/>
</dbReference>
<feature type="domain" description="VWFD" evidence="11">
    <location>
        <begin position="1301"/>
        <end position="1477"/>
    </location>
</feature>
<dbReference type="OMA" id="DMRPANG"/>
<reference evidence="12" key="2">
    <citation type="submission" date="2025-08" db="UniProtKB">
        <authorList>
            <consortium name="Ensembl"/>
        </authorList>
    </citation>
    <scope>IDENTIFICATION</scope>
</reference>
<dbReference type="InterPro" id="IPR050733">
    <property type="entry name" value="Vitellogenin/Apolipophorin"/>
</dbReference>
<dbReference type="Gene3D" id="2.30.230.10">
    <property type="entry name" value="Lipovitellin, beta-sheet shell regions, chain A"/>
    <property type="match status" value="1"/>
</dbReference>
<dbReference type="GO" id="GO:0005319">
    <property type="term" value="F:lipid transporter activity"/>
    <property type="evidence" value="ECO:0007669"/>
    <property type="project" value="InterPro"/>
</dbReference>
<dbReference type="PANTHER" id="PTHR23345:SF9">
    <property type="entry name" value="VITELLOGENIN-RELATED"/>
    <property type="match status" value="1"/>
</dbReference>
<dbReference type="SUPFAM" id="SSF48431">
    <property type="entry name" value="Lipovitellin-phosvitin complex, superhelical domain"/>
    <property type="match status" value="1"/>
</dbReference>
<feature type="region of interest" description="Disordered" evidence="8">
    <location>
        <begin position="1019"/>
        <end position="1093"/>
    </location>
</feature>
<evidence type="ECO:0000256" key="4">
    <source>
        <dbReference type="ARBA" id="ARBA00023157"/>
    </source>
</evidence>
<dbReference type="FunFam" id="1.25.10.20:FF:000002">
    <property type="entry name" value="Vitellogenin 7"/>
    <property type="match status" value="1"/>
</dbReference>
<keyword evidence="1" id="KW-0597">Phosphoprotein</keyword>
<dbReference type="InParanoid" id="A0A3P8VZ12"/>
<dbReference type="Pfam" id="PF09172">
    <property type="entry name" value="Vit_open_b-sht"/>
    <property type="match status" value="2"/>
</dbReference>
<proteinExistence type="predicted"/>
<dbReference type="Pfam" id="PF00094">
    <property type="entry name" value="VWD"/>
    <property type="match status" value="1"/>
</dbReference>
<dbReference type="SMART" id="SM00216">
    <property type="entry name" value="VWD"/>
    <property type="match status" value="1"/>
</dbReference>
<comment type="caution">
    <text evidence="7">Lacks conserved residue(s) required for the propagation of feature annotation.</text>
</comment>
<dbReference type="SMART" id="SM01170">
    <property type="entry name" value="DUF1944"/>
    <property type="match status" value="1"/>
</dbReference>
<reference evidence="12" key="3">
    <citation type="submission" date="2025-09" db="UniProtKB">
        <authorList>
            <consortium name="Ensembl"/>
        </authorList>
    </citation>
    <scope>IDENTIFICATION</scope>
</reference>
<dbReference type="SMART" id="SM01169">
    <property type="entry name" value="DUF1943"/>
    <property type="match status" value="1"/>
</dbReference>
<dbReference type="GO" id="GO:0045735">
    <property type="term" value="F:nutrient reservoir activity"/>
    <property type="evidence" value="ECO:0007669"/>
    <property type="project" value="UniProtKB-KW"/>
</dbReference>
<dbReference type="GO" id="GO:0032355">
    <property type="term" value="P:response to estradiol"/>
    <property type="evidence" value="ECO:0007669"/>
    <property type="project" value="TreeGrafter"/>
</dbReference>
<evidence type="ECO:0000256" key="9">
    <source>
        <dbReference type="SAM" id="Phobius"/>
    </source>
</evidence>
<keyword evidence="9" id="KW-1133">Transmembrane helix</keyword>
<evidence type="ECO:0000256" key="3">
    <source>
        <dbReference type="ARBA" id="ARBA00022761"/>
    </source>
</evidence>
<evidence type="ECO:0000259" key="10">
    <source>
        <dbReference type="PROSITE" id="PS51211"/>
    </source>
</evidence>
<dbReference type="InterPro" id="IPR015819">
    <property type="entry name" value="Lipid_transp_b-sht_shell"/>
</dbReference>
<evidence type="ECO:0000256" key="5">
    <source>
        <dbReference type="ARBA" id="ARBA00023180"/>
    </source>
</evidence>
<dbReference type="STRING" id="244447.ENSCSEP00000020503"/>
<sequence length="1571" mass="173355">ALIDFAIGKTHVYKYEAELLGGLPEPGLARAGLKVSSKVLISAGPQNIYMLKLVEPELFEYSGIWPRDAFIPAIKLTKALAPQLVTPIKFEYVNGVVGKLQAPEGVSTLVMNIYRGILNVLQINIKKTQNVYEMQEAGAQGVCKTLYAITEDEKAERILVTKTRDLNNCQERVMKDIGLAYVEKLTNHRHNLRGASAYNYILKPSANGMLILNAAVNELIQFSPFTEMNGAAQMETKQTLVFLEVQKIPIVPIKVSYIERGSLKYEFSTEILQTPLQLIKVNNVQAQIVDILNHLVVNNVEKVHEDAPLKFLELIQVLRAAHLADLEMLWTQYKDRPAFRFIWILEAIPVIGTPAALRFIKEKFLADQLTIVEAAQALITSVHMVTANTEVIKLVEELAVSNKILSHAALREIVLLGYGTMINKYCVHKAVCPVELIKPIQDLLAEAVVKRDTENMILLLKVLGNAGHPNSIKPIIKILPIHGTVATALPMRVHSEAIMALRNIAKKEPRIIQDLALQLYMDKTLEAELRMLACIVLFETRPPVGLVTSLASIVKTERNLQVASFTYSYMKSLARGNAVALNSVSAACNVAIKILNPILGRLNMRFSKAVYADIYNNPFMMGAAATAFYINDVATVLPKSVVAKTSAFLAGAAADVLEVGVRTEGLQEALLKNPAIIQSHDRITKMKRVIKALSQWRSEPNSSPLASVYVKFFGQEIAFVNLDKAWVDQIIEIVKRHIYIYIYIYIYIFDVFLFIYLTVKATTSPELGEHFQLAHLMKTDVQLETEIRPSVVVNTFAVMGINTAVVQAALLSRAKINSIIPAKIAARLNINEGHFKIQALPISAPEDIAAVHVETYALARNIEDLTAVRITPLVPAQVLEPISSEILKSTSRSSAAASLSRSSEVVANDLIAAKPIIKPKAAHFRKKYCAAAIGLKGCIKIATDNAAYISDAALFKMAGKHSFVISWKQEGEALERLEIEIQVGPKAAEKLIKQINLSEEEVVEANPVLRKLNKILAPGRKSSSMSSSSSSRSSKSSSVSSNVSSASSSSRSISKSSSRKSIRRSSSRSSSSSRSISRSSHISSSRSPISSRSSSASSLASLFSASSSSSRSSVRHSKVTFCFVSKNKFLGNEVAPVFAVIVRAIRADKMVHGYQLAAYLDKPTARIQIILAALAADNNWKLCADGMLMSKFKVSAKVGWGAECRQYETMVTAETGLLGPSPAARVRVTWKKLPTAVKHFDEKSPEQLSLTVVATSDRIIDLIWKTPMRIVYKMSLHLPMALPLPEFEGLPPILLIEHTPSECSFSGDTVTTFNNRRYKNVGPLSCYQVLAQDCTDELKFMVLLKKDHLDQNHVNVKIADIDIDLYTKDNQVAVKVNGREIPLENLPYQHPSAKIQIKLNSEGISVLDHTHGLPEVFFDRNSWKVRIIADWMRGKTCGLCGKADGEVRQEFRTPSGRLTKNAVSYAHSWVLPSESCRDTSECHLKLESVQLEKQVNIHGHESKCYSVEPVLRCLPGCLPVKTTAVTVGFHCLPADSAVTQERQHHNIFDDSVDLRETTEAHLACTCTAQCV</sequence>
<dbReference type="InterPro" id="IPR037088">
    <property type="entry name" value="Vitellinogen_b-sht_shell_sf"/>
</dbReference>
<evidence type="ECO:0000313" key="13">
    <source>
        <dbReference type="Proteomes" id="UP000265120"/>
    </source>
</evidence>
<dbReference type="InterPro" id="IPR011030">
    <property type="entry name" value="Lipovitellin_superhlx_dom"/>
</dbReference>
<dbReference type="Gene3D" id="2.20.80.10">
    <property type="entry name" value="Lipovitellin-phosvitin complex, chain A, domain 4"/>
    <property type="match status" value="1"/>
</dbReference>
<dbReference type="Pfam" id="PF09175">
    <property type="entry name" value="Vit_b-sht_shell"/>
    <property type="match status" value="1"/>
</dbReference>
<dbReference type="InterPro" id="IPR015817">
    <property type="entry name" value="Vitellinogen_open_b-sht_sub1"/>
</dbReference>
<feature type="compositionally biased region" description="Basic residues" evidence="8">
    <location>
        <begin position="1057"/>
        <end position="1066"/>
    </location>
</feature>
<dbReference type="PROSITE" id="PS51211">
    <property type="entry name" value="VITELLOGENIN"/>
    <property type="match status" value="1"/>
</dbReference>
<dbReference type="Proteomes" id="UP000265120">
    <property type="component" value="Chromosome 2"/>
</dbReference>
<evidence type="ECO:0000256" key="6">
    <source>
        <dbReference type="ARBA" id="ARBA00057087"/>
    </source>
</evidence>
<dbReference type="GeneTree" id="ENSGT00530000064273"/>
<keyword evidence="2" id="KW-0732">Signal</keyword>
<evidence type="ECO:0000313" key="12">
    <source>
        <dbReference type="Ensembl" id="ENSCSEP00000020503.1"/>
    </source>
</evidence>
<dbReference type="InterPro" id="IPR001846">
    <property type="entry name" value="VWF_type-D"/>
</dbReference>
<dbReference type="InterPro" id="IPR015255">
    <property type="entry name" value="Vitellinogen_open_b-sht"/>
</dbReference>
<dbReference type="PANTHER" id="PTHR23345">
    <property type="entry name" value="VITELLOGENIN-RELATED"/>
    <property type="match status" value="1"/>
</dbReference>
<evidence type="ECO:0000256" key="1">
    <source>
        <dbReference type="ARBA" id="ARBA00022553"/>
    </source>
</evidence>
<dbReference type="PROSITE" id="PS51233">
    <property type="entry name" value="VWFD"/>
    <property type="match status" value="1"/>
</dbReference>
<feature type="compositionally biased region" description="Low complexity" evidence="8">
    <location>
        <begin position="1067"/>
        <end position="1093"/>
    </location>
</feature>
<keyword evidence="13" id="KW-1185">Reference proteome</keyword>
<dbReference type="Ensembl" id="ENSCSET00000020763.1">
    <property type="protein sequence ID" value="ENSCSEP00000020503.1"/>
    <property type="gene ID" value="ENSCSEG00000013068.1"/>
</dbReference>
<evidence type="ECO:0000259" key="11">
    <source>
        <dbReference type="PROSITE" id="PS51233"/>
    </source>
</evidence>
<dbReference type="InterPro" id="IPR015816">
    <property type="entry name" value="Vitellinogen_b-sht_N"/>
</dbReference>
<accession>A0A3P8VZ12</accession>
<dbReference type="SUPFAM" id="SSF56968">
    <property type="entry name" value="Lipovitellin-phosvitin complex, beta-sheet shell regions"/>
    <property type="match status" value="3"/>
</dbReference>
<organism evidence="12 13">
    <name type="scientific">Cynoglossus semilaevis</name>
    <name type="common">Tongue sole</name>
    <dbReference type="NCBI Taxonomy" id="244447"/>
    <lineage>
        <taxon>Eukaryota</taxon>
        <taxon>Metazoa</taxon>
        <taxon>Chordata</taxon>
        <taxon>Craniata</taxon>
        <taxon>Vertebrata</taxon>
        <taxon>Euteleostomi</taxon>
        <taxon>Actinopterygii</taxon>
        <taxon>Neopterygii</taxon>
        <taxon>Teleostei</taxon>
        <taxon>Neoteleostei</taxon>
        <taxon>Acanthomorphata</taxon>
        <taxon>Carangaria</taxon>
        <taxon>Pleuronectiformes</taxon>
        <taxon>Pleuronectoidei</taxon>
        <taxon>Cynoglossidae</taxon>
        <taxon>Cynoglossinae</taxon>
        <taxon>Cynoglossus</taxon>
    </lineage>
</organism>
<dbReference type="FunFam" id="2.20.50.20:FF:000001">
    <property type="entry name" value="Vitellogenin 5"/>
    <property type="match status" value="1"/>
</dbReference>
<dbReference type="InterPro" id="IPR015258">
    <property type="entry name" value="Vitellinogen_b-sht_shell"/>
</dbReference>
<keyword evidence="4 7" id="KW-1015">Disulfide bond</keyword>
<dbReference type="Gene3D" id="2.20.50.20">
    <property type="entry name" value="Lipovitellin. Chain A, domain 3"/>
    <property type="match status" value="2"/>
</dbReference>
<feature type="domain" description="Vitellogenin" evidence="10">
    <location>
        <begin position="5"/>
        <end position="641"/>
    </location>
</feature>
<keyword evidence="9" id="KW-0812">Transmembrane</keyword>
<dbReference type="Gene3D" id="2.20.90.10">
    <property type="entry name" value="Vitellinogen, beta-sheet shell domain"/>
    <property type="match status" value="1"/>
</dbReference>
<feature type="disulfide bond" evidence="7">
    <location>
        <begin position="143"/>
        <end position="169"/>
    </location>
</feature>
<keyword evidence="9" id="KW-0472">Membrane</keyword>
<dbReference type="InterPro" id="IPR001747">
    <property type="entry name" value="Vitellogenin_N"/>
</dbReference>
<evidence type="ECO:0000256" key="8">
    <source>
        <dbReference type="SAM" id="MobiDB-lite"/>
    </source>
</evidence>
<dbReference type="Pfam" id="PF01347">
    <property type="entry name" value="Vitellogenin_N"/>
    <property type="match status" value="1"/>
</dbReference>
<feature type="transmembrane region" description="Helical" evidence="9">
    <location>
        <begin position="738"/>
        <end position="757"/>
    </location>
</feature>
<feature type="compositionally biased region" description="Low complexity" evidence="8">
    <location>
        <begin position="1020"/>
        <end position="1056"/>
    </location>
</feature>
<name>A0A3P8VZ12_CYNSE</name>